<name>A0ABY1WLP5_9GAMM</name>
<gene>
    <name evidence="1" type="ORF">EXY25_16025</name>
</gene>
<dbReference type="Proteomes" id="UP000292544">
    <property type="component" value="Unassembled WGS sequence"/>
</dbReference>
<evidence type="ECO:0000313" key="2">
    <source>
        <dbReference type="Proteomes" id="UP000292544"/>
    </source>
</evidence>
<sequence length="86" mass="9287">MNKIACLSIGSVFFGFLAFAGSYHYVCTVTAGVTSFTYPPESVICALISLQLGFTAVKNFLRTPLNPIEPALDIHNMAPMEPPIYG</sequence>
<evidence type="ECO:0000313" key="1">
    <source>
        <dbReference type="EMBL" id="TAA41747.1"/>
    </source>
</evidence>
<dbReference type="EMBL" id="SHLY01000007">
    <property type="protein sequence ID" value="TAA41747.1"/>
    <property type="molecule type" value="Genomic_DNA"/>
</dbReference>
<organism evidence="1 2">
    <name type="scientific">Corallincola spongiicola</name>
    <dbReference type="NCBI Taxonomy" id="2520508"/>
    <lineage>
        <taxon>Bacteria</taxon>
        <taxon>Pseudomonadati</taxon>
        <taxon>Pseudomonadota</taxon>
        <taxon>Gammaproteobacteria</taxon>
        <taxon>Alteromonadales</taxon>
        <taxon>Psychromonadaceae</taxon>
        <taxon>Corallincola</taxon>
    </lineage>
</organism>
<protein>
    <recommendedName>
        <fullName evidence="3">Secreted protein</fullName>
    </recommendedName>
</protein>
<reference evidence="2" key="1">
    <citation type="submission" date="2019-02" db="EMBL/GenBank/DDBJ databases">
        <title>Draft genome sequence of Muricauda sp. 176CP4-71.</title>
        <authorList>
            <person name="Park J.-S."/>
        </authorList>
    </citation>
    <scope>NUCLEOTIDE SEQUENCE [LARGE SCALE GENOMIC DNA]</scope>
    <source>
        <strain evidence="2">176GS2-150</strain>
    </source>
</reference>
<evidence type="ECO:0008006" key="3">
    <source>
        <dbReference type="Google" id="ProtNLM"/>
    </source>
</evidence>
<proteinExistence type="predicted"/>
<accession>A0ABY1WLP5</accession>
<comment type="caution">
    <text evidence="1">The sequence shown here is derived from an EMBL/GenBank/DDBJ whole genome shotgun (WGS) entry which is preliminary data.</text>
</comment>
<keyword evidence="2" id="KW-1185">Reference proteome</keyword>
<dbReference type="RefSeq" id="WP_130567650.1">
    <property type="nucleotide sequence ID" value="NZ_SHLY01000007.1"/>
</dbReference>